<organism evidence="1 2">
    <name type="scientific">Aerophototrophica crusticola</name>
    <dbReference type="NCBI Taxonomy" id="1709002"/>
    <lineage>
        <taxon>Bacteria</taxon>
        <taxon>Pseudomonadati</taxon>
        <taxon>Pseudomonadota</taxon>
        <taxon>Alphaproteobacteria</taxon>
        <taxon>Rhodospirillales</taxon>
        <taxon>Rhodospirillaceae</taxon>
        <taxon>Aerophototrophica</taxon>
    </lineage>
</organism>
<dbReference type="KEGG" id="acru:HHL28_01225"/>
<protein>
    <submittedName>
        <fullName evidence="1">Uncharacterized protein</fullName>
    </submittedName>
</protein>
<gene>
    <name evidence="1" type="ORF">HHL28_01225</name>
</gene>
<dbReference type="Proteomes" id="UP000501891">
    <property type="component" value="Chromosome"/>
</dbReference>
<proteinExistence type="predicted"/>
<dbReference type="AlphaFoldDB" id="A0A858R3E8"/>
<accession>A0A858R3E8</accession>
<evidence type="ECO:0000313" key="2">
    <source>
        <dbReference type="Proteomes" id="UP000501891"/>
    </source>
</evidence>
<name>A0A858R3E8_9PROT</name>
<evidence type="ECO:0000313" key="1">
    <source>
        <dbReference type="EMBL" id="QJE71914.1"/>
    </source>
</evidence>
<sequence>MIVAPGQEPVTLVEYGPAYSFVSAGEADPSISWDGDGTLLVSIGTVASLDIRETSVGGIQVRYDIGRVMWSQ</sequence>
<keyword evidence="2" id="KW-1185">Reference proteome</keyword>
<dbReference type="EMBL" id="CP051775">
    <property type="protein sequence ID" value="QJE71914.1"/>
    <property type="molecule type" value="Genomic_DNA"/>
</dbReference>
<reference evidence="1" key="1">
    <citation type="submission" date="2020-04" db="EMBL/GenBank/DDBJ databases">
        <title>A desert anoxygenic phototrophic bacterium fixes CO2 using RubisCO under aerobic conditions.</title>
        <authorList>
            <person name="Tang K."/>
        </authorList>
    </citation>
    <scope>NUCLEOTIDE SEQUENCE [LARGE SCALE GENOMIC DNA]</scope>
    <source>
        <strain evidence="1">MIMtkB3</strain>
    </source>
</reference>